<keyword evidence="2" id="KW-1185">Reference proteome</keyword>
<proteinExistence type="predicted"/>
<dbReference type="EMBL" id="FMWD01000001">
    <property type="protein sequence ID" value="SCZ49067.1"/>
    <property type="molecule type" value="Genomic_DNA"/>
</dbReference>
<evidence type="ECO:0000313" key="1">
    <source>
        <dbReference type="EMBL" id="SCZ49067.1"/>
    </source>
</evidence>
<reference evidence="1 2" key="1">
    <citation type="submission" date="2016-10" db="EMBL/GenBank/DDBJ databases">
        <authorList>
            <person name="de Groot N.N."/>
        </authorList>
    </citation>
    <scope>NUCLEOTIDE SEQUENCE [LARGE SCALE GENOMIC DNA]</scope>
    <source>
        <strain evidence="1 2">HLD2</strain>
    </source>
</reference>
<dbReference type="RefSeq" id="WP_092991391.1">
    <property type="nucleotide sequence ID" value="NZ_FMWD01000001.1"/>
</dbReference>
<protein>
    <submittedName>
        <fullName evidence="1">Uncharacterized protein</fullName>
    </submittedName>
</protein>
<dbReference type="Proteomes" id="UP000199648">
    <property type="component" value="Unassembled WGS sequence"/>
</dbReference>
<accession>A0A1G5PHX5</accession>
<evidence type="ECO:0000313" key="2">
    <source>
        <dbReference type="Proteomes" id="UP000199648"/>
    </source>
</evidence>
<organism evidence="1 2">
    <name type="scientific">Thiohalomonas denitrificans</name>
    <dbReference type="NCBI Taxonomy" id="415747"/>
    <lineage>
        <taxon>Bacteria</taxon>
        <taxon>Pseudomonadati</taxon>
        <taxon>Pseudomonadota</taxon>
        <taxon>Gammaproteobacteria</taxon>
        <taxon>Thiohalomonadales</taxon>
        <taxon>Thiohalomonadaceae</taxon>
        <taxon>Thiohalomonas</taxon>
    </lineage>
</organism>
<sequence length="87" mass="9693">METTTLATTTDNSFLDEVVDHLLGDWSGLRLYLRQRKTGRAADPIMDSLLSELLRLHLHEADAAKVFAYLTANPAEPQTKLHPSSIC</sequence>
<dbReference type="STRING" id="415747.SAMN03097708_00024"/>
<name>A0A1G5PHX5_9GAMM</name>
<gene>
    <name evidence="1" type="ORF">SAMN03097708_00024</name>
</gene>
<dbReference type="AlphaFoldDB" id="A0A1G5PHX5"/>